<accession>A0ABS4H499</accession>
<gene>
    <name evidence="1" type="ORF">J2Z20_002262</name>
</gene>
<sequence>MNLEHDSGEKQSDESKISPLKVEIDILRILQQSGIEYNNWVQYISSQEFSS</sequence>
<evidence type="ECO:0000313" key="1">
    <source>
        <dbReference type="EMBL" id="MBP1937367.1"/>
    </source>
</evidence>
<protein>
    <submittedName>
        <fullName evidence="1">Uncharacterized protein</fullName>
    </submittedName>
</protein>
<reference evidence="1 2" key="1">
    <citation type="submission" date="2021-03" db="EMBL/GenBank/DDBJ databases">
        <title>Genomic Encyclopedia of Type Strains, Phase IV (KMG-IV): sequencing the most valuable type-strain genomes for metagenomic binning, comparative biology and taxonomic classification.</title>
        <authorList>
            <person name="Goeker M."/>
        </authorList>
    </citation>
    <scope>NUCLEOTIDE SEQUENCE [LARGE SCALE GENOMIC DNA]</scope>
    <source>
        <strain evidence="1 2">DSM 23491</strain>
    </source>
</reference>
<name>A0ABS4H499_9BACL</name>
<dbReference type="RefSeq" id="WP_209849687.1">
    <property type="nucleotide sequence ID" value="NZ_CBCRVE010000005.1"/>
</dbReference>
<organism evidence="1 2">
    <name type="scientific">Paenibacillus sediminis</name>
    <dbReference type="NCBI Taxonomy" id="664909"/>
    <lineage>
        <taxon>Bacteria</taxon>
        <taxon>Bacillati</taxon>
        <taxon>Bacillota</taxon>
        <taxon>Bacilli</taxon>
        <taxon>Bacillales</taxon>
        <taxon>Paenibacillaceae</taxon>
        <taxon>Paenibacillus</taxon>
    </lineage>
</organism>
<dbReference type="EMBL" id="JAGGKP010000005">
    <property type="protein sequence ID" value="MBP1937367.1"/>
    <property type="molecule type" value="Genomic_DNA"/>
</dbReference>
<dbReference type="Proteomes" id="UP001519273">
    <property type="component" value="Unassembled WGS sequence"/>
</dbReference>
<proteinExistence type="predicted"/>
<keyword evidence="2" id="KW-1185">Reference proteome</keyword>
<comment type="caution">
    <text evidence="1">The sequence shown here is derived from an EMBL/GenBank/DDBJ whole genome shotgun (WGS) entry which is preliminary data.</text>
</comment>
<evidence type="ECO:0000313" key="2">
    <source>
        <dbReference type="Proteomes" id="UP001519273"/>
    </source>
</evidence>